<dbReference type="AlphaFoldDB" id="A0A010RNS2"/>
<accession>A0A010RNS2</accession>
<dbReference type="Proteomes" id="UP000022611">
    <property type="component" value="Unassembled WGS sequence"/>
</dbReference>
<comment type="caution">
    <text evidence="1">The sequence shown here is derived from an EMBL/GenBank/DDBJ whole genome shotgun (WGS) entry which is preliminary data.</text>
</comment>
<proteinExistence type="predicted"/>
<organism evidence="1 2">
    <name type="scientific">Pseudomonas fluorescens HK44</name>
    <dbReference type="NCBI Taxonomy" id="1042209"/>
    <lineage>
        <taxon>Bacteria</taxon>
        <taxon>Pseudomonadati</taxon>
        <taxon>Pseudomonadota</taxon>
        <taxon>Gammaproteobacteria</taxon>
        <taxon>Pseudomonadales</taxon>
        <taxon>Pseudomonadaceae</taxon>
        <taxon>Pseudomonas</taxon>
    </lineage>
</organism>
<evidence type="ECO:0000313" key="1">
    <source>
        <dbReference type="EMBL" id="EXF94146.1"/>
    </source>
</evidence>
<dbReference type="HOGENOM" id="CLU_3375360_0_0_6"/>
<sequence length="34" mass="3702">MTMTVADMIVGVTTVTIIRHKSIAMHEFDVAEPG</sequence>
<reference evidence="1 2" key="1">
    <citation type="journal article" date="2011" name="J. Bacteriol.">
        <title>Draft genome sequence of the polycyclic aromatic hydrocarbon-degrading, genetically engineered bioluminescent bioreporter Pseudomonas fluorescens HK44.</title>
        <authorList>
            <person name="Chauhan A."/>
            <person name="Layton A.C."/>
            <person name="Williams D.E."/>
            <person name="Smartt A.E."/>
            <person name="Ripp S."/>
            <person name="Karpinets T.V."/>
            <person name="Brown S.D."/>
            <person name="Sayler G.S."/>
        </authorList>
    </citation>
    <scope>NUCLEOTIDE SEQUENCE [LARGE SCALE GENOMIC DNA]</scope>
    <source>
        <strain evidence="1 2">HK44</strain>
    </source>
</reference>
<evidence type="ECO:0000313" key="2">
    <source>
        <dbReference type="Proteomes" id="UP000022611"/>
    </source>
</evidence>
<gene>
    <name evidence="1" type="ORF">HK44_008650</name>
</gene>
<dbReference type="EMBL" id="AFOY02000015">
    <property type="protein sequence ID" value="EXF94146.1"/>
    <property type="molecule type" value="Genomic_DNA"/>
</dbReference>
<protein>
    <submittedName>
        <fullName evidence="1">Uncharacterized protein</fullName>
    </submittedName>
</protein>
<name>A0A010RNS2_PSEFL</name>